<dbReference type="InterPro" id="IPR001173">
    <property type="entry name" value="Glyco_trans_2-like"/>
</dbReference>
<evidence type="ECO:0000259" key="1">
    <source>
        <dbReference type="Pfam" id="PF00535"/>
    </source>
</evidence>
<dbReference type="InterPro" id="IPR029044">
    <property type="entry name" value="Nucleotide-diphossugar_trans"/>
</dbReference>
<dbReference type="PANTHER" id="PTHR43685:SF2">
    <property type="entry name" value="GLYCOSYLTRANSFERASE 2-LIKE DOMAIN-CONTAINING PROTEIN"/>
    <property type="match status" value="1"/>
</dbReference>
<evidence type="ECO:0000313" key="2">
    <source>
        <dbReference type="EMBL" id="TGO05804.1"/>
    </source>
</evidence>
<accession>A0A4Z1E1H9</accession>
<sequence length="282" mass="30886">MTIDAIIPTTGRPELVRAVTSVARQTVDVRPVVVLDRPDAEPTVRALLADIPHELVVTTGGVGGSAARNAGVEASSADVVAFLDDDDEWLPQKTEQQIRRLDARDDVVVVCLAFLVGETERVVPSRPFDGSLSMSTYLLERSTMKLTENFMQSSTLLMSRRLATRHPWPRALRRHQDWGLLIDLDAAGVLFTTVPDPLVRVFQDSAGSISRSNAWSDSVAWLEEYGSHAERRAQGDFLASVALRSALRAREWGPAARVLRRALALRPHPAAVAVGLSAVVRR</sequence>
<dbReference type="EMBL" id="RHPJ01000002">
    <property type="protein sequence ID" value="TGO05804.1"/>
    <property type="molecule type" value="Genomic_DNA"/>
</dbReference>
<dbReference type="PANTHER" id="PTHR43685">
    <property type="entry name" value="GLYCOSYLTRANSFERASE"/>
    <property type="match status" value="1"/>
</dbReference>
<gene>
    <name evidence="2" type="ORF">SERN_1808</name>
</gene>
<comment type="caution">
    <text evidence="2">The sequence shown here is derived from an EMBL/GenBank/DDBJ whole genome shotgun (WGS) entry which is preliminary data.</text>
</comment>
<dbReference type="SUPFAM" id="SSF53448">
    <property type="entry name" value="Nucleotide-diphospho-sugar transferases"/>
    <property type="match status" value="1"/>
</dbReference>
<organism evidence="2 3">
    <name type="scientific">Serinibacter arcticus</name>
    <dbReference type="NCBI Taxonomy" id="1655435"/>
    <lineage>
        <taxon>Bacteria</taxon>
        <taxon>Bacillati</taxon>
        <taxon>Actinomycetota</taxon>
        <taxon>Actinomycetes</taxon>
        <taxon>Micrococcales</taxon>
        <taxon>Beutenbergiaceae</taxon>
        <taxon>Serinibacter</taxon>
    </lineage>
</organism>
<dbReference type="InterPro" id="IPR050834">
    <property type="entry name" value="Glycosyltransf_2"/>
</dbReference>
<dbReference type="AlphaFoldDB" id="A0A4Z1E1H9"/>
<dbReference type="Gene3D" id="3.90.550.10">
    <property type="entry name" value="Spore Coat Polysaccharide Biosynthesis Protein SpsA, Chain A"/>
    <property type="match status" value="1"/>
</dbReference>
<proteinExistence type="predicted"/>
<protein>
    <submittedName>
        <fullName evidence="2">Lead, cadmium, zinc and mercury transporting ATPase</fullName>
    </submittedName>
</protein>
<name>A0A4Z1E1H9_9MICO</name>
<keyword evidence="3" id="KW-1185">Reference proteome</keyword>
<dbReference type="CDD" id="cd00761">
    <property type="entry name" value="Glyco_tranf_GTA_type"/>
    <property type="match status" value="1"/>
</dbReference>
<dbReference type="Pfam" id="PF00535">
    <property type="entry name" value="Glycos_transf_2"/>
    <property type="match status" value="1"/>
</dbReference>
<feature type="domain" description="Glycosyltransferase 2-like" evidence="1">
    <location>
        <begin position="5"/>
        <end position="161"/>
    </location>
</feature>
<reference evidence="2 3" key="1">
    <citation type="submission" date="2018-11" db="EMBL/GenBank/DDBJ databases">
        <title>Complete genome sequencing of the Actinobacteria Serinibacter sp. K3-2.</title>
        <authorList>
            <person name="Rakitin A.L."/>
            <person name="Beletsky A.V."/>
            <person name="Mardanov A.V."/>
            <person name="Ravin N.V."/>
            <person name="Gromova A.S."/>
            <person name="Filippova S.N."/>
            <person name="Gal'Chenko V.F."/>
        </authorList>
    </citation>
    <scope>NUCLEOTIDE SEQUENCE [LARGE SCALE GENOMIC DNA]</scope>
    <source>
        <strain evidence="2 3">K3-2</strain>
    </source>
</reference>
<dbReference type="OrthoDB" id="153025at2"/>
<evidence type="ECO:0000313" key="3">
    <source>
        <dbReference type="Proteomes" id="UP000297318"/>
    </source>
</evidence>
<dbReference type="RefSeq" id="WP_135849751.1">
    <property type="nucleotide sequence ID" value="NZ_RHPJ01000002.1"/>
</dbReference>
<dbReference type="Proteomes" id="UP000297318">
    <property type="component" value="Unassembled WGS sequence"/>
</dbReference>